<evidence type="ECO:0000313" key="14">
    <source>
        <dbReference type="EMBL" id="GLS89436.1"/>
    </source>
</evidence>
<evidence type="ECO:0000256" key="6">
    <source>
        <dbReference type="ARBA" id="ARBA00022475"/>
    </source>
</evidence>
<feature type="transmembrane region" description="Helical" evidence="13">
    <location>
        <begin position="100"/>
        <end position="122"/>
    </location>
</feature>
<evidence type="ECO:0000256" key="11">
    <source>
        <dbReference type="ARBA" id="ARBA00023136"/>
    </source>
</evidence>
<feature type="transmembrane region" description="Helical" evidence="13">
    <location>
        <begin position="194"/>
        <end position="217"/>
    </location>
</feature>
<keyword evidence="7 12" id="KW-0997">Cell inner membrane</keyword>
<dbReference type="InterPro" id="IPR026031">
    <property type="entry name" value="Cyt_c_CcmB_bac"/>
</dbReference>
<dbReference type="PANTHER" id="PTHR30070:SF1">
    <property type="entry name" value="CYTOCHROME C BIOGENESIS B-RELATED"/>
    <property type="match status" value="1"/>
</dbReference>
<evidence type="ECO:0000256" key="7">
    <source>
        <dbReference type="ARBA" id="ARBA00022519"/>
    </source>
</evidence>
<keyword evidence="6 12" id="KW-1003">Cell membrane</keyword>
<sequence>MFKVFLQVVSKELKGAFRRQSDILNPVWFFIIVVTLFPLGIGTDPILLARIAPGVIWVAALLAALLSFERLFKDDFIDGSLEQLMLMPHPLAWLVSAKVFAHWLLTGLPILFISPLLAIFLSMETNTYFALFLTLLIGTPILSLLGAIGVALTVGLRKGGILLSLIMLPLSIPILIFSTLAIDAAAYGQSYLGLLALLGAMLVTSITLAPFAIAASLRVSVS</sequence>
<dbReference type="PRINTS" id="PR01414">
    <property type="entry name" value="CCMBBIOGNSIS"/>
</dbReference>
<dbReference type="RefSeq" id="WP_284202554.1">
    <property type="nucleotide sequence ID" value="NZ_BSPQ01000001.1"/>
</dbReference>
<feature type="transmembrane region" description="Helical" evidence="13">
    <location>
        <begin position="128"/>
        <end position="154"/>
    </location>
</feature>
<proteinExistence type="inferred from homology"/>
<dbReference type="Pfam" id="PF03379">
    <property type="entry name" value="CcmB"/>
    <property type="match status" value="1"/>
</dbReference>
<evidence type="ECO:0000256" key="10">
    <source>
        <dbReference type="ARBA" id="ARBA00022989"/>
    </source>
</evidence>
<keyword evidence="15" id="KW-1185">Reference proteome</keyword>
<comment type="function">
    <text evidence="1 12">Required for the export of heme to the periplasm for the biogenesis of c-type cytochromes.</text>
</comment>
<evidence type="ECO:0000256" key="13">
    <source>
        <dbReference type="SAM" id="Phobius"/>
    </source>
</evidence>
<evidence type="ECO:0000313" key="15">
    <source>
        <dbReference type="Proteomes" id="UP001157353"/>
    </source>
</evidence>
<comment type="similarity">
    <text evidence="3 12">Belongs to the CcmB/CycW/HelB family.</text>
</comment>
<dbReference type="InterPro" id="IPR003544">
    <property type="entry name" value="Cyt_c_biogenesis_CcmB"/>
</dbReference>
<dbReference type="NCBIfam" id="TIGR01190">
    <property type="entry name" value="ccmB"/>
    <property type="match status" value="1"/>
</dbReference>
<evidence type="ECO:0000256" key="2">
    <source>
        <dbReference type="ARBA" id="ARBA00004429"/>
    </source>
</evidence>
<accession>A0ABQ6DWC8</accession>
<keyword evidence="10 13" id="KW-1133">Transmembrane helix</keyword>
<evidence type="ECO:0000256" key="12">
    <source>
        <dbReference type="PIRNR" id="PIRNR002764"/>
    </source>
</evidence>
<feature type="transmembrane region" description="Helical" evidence="13">
    <location>
        <begin position="23"/>
        <end position="41"/>
    </location>
</feature>
<protein>
    <recommendedName>
        <fullName evidence="4 12">Heme exporter protein B</fullName>
    </recommendedName>
</protein>
<dbReference type="EMBL" id="BSPQ01000001">
    <property type="protein sequence ID" value="GLS89436.1"/>
    <property type="molecule type" value="Genomic_DNA"/>
</dbReference>
<feature type="transmembrane region" description="Helical" evidence="13">
    <location>
        <begin position="47"/>
        <end position="68"/>
    </location>
</feature>
<evidence type="ECO:0000256" key="4">
    <source>
        <dbReference type="ARBA" id="ARBA00016452"/>
    </source>
</evidence>
<evidence type="ECO:0000256" key="5">
    <source>
        <dbReference type="ARBA" id="ARBA00022448"/>
    </source>
</evidence>
<evidence type="ECO:0000256" key="9">
    <source>
        <dbReference type="ARBA" id="ARBA00022748"/>
    </source>
</evidence>
<comment type="subcellular location">
    <subcellularLocation>
        <location evidence="2">Cell inner membrane</location>
        <topology evidence="2">Multi-pass membrane protein</topology>
    </subcellularLocation>
</comment>
<reference evidence="15" key="1">
    <citation type="journal article" date="2019" name="Int. J. Syst. Evol. Microbiol.">
        <title>The Global Catalogue of Microorganisms (GCM) 10K type strain sequencing project: providing services to taxonomists for standard genome sequencing and annotation.</title>
        <authorList>
            <consortium name="The Broad Institute Genomics Platform"/>
            <consortium name="The Broad Institute Genome Sequencing Center for Infectious Disease"/>
            <person name="Wu L."/>
            <person name="Ma J."/>
        </authorList>
    </citation>
    <scope>NUCLEOTIDE SEQUENCE [LARGE SCALE GENOMIC DNA]</scope>
    <source>
        <strain evidence="15">NBRC 103166</strain>
    </source>
</reference>
<evidence type="ECO:0000256" key="1">
    <source>
        <dbReference type="ARBA" id="ARBA00002442"/>
    </source>
</evidence>
<evidence type="ECO:0000256" key="8">
    <source>
        <dbReference type="ARBA" id="ARBA00022692"/>
    </source>
</evidence>
<dbReference type="PANTHER" id="PTHR30070">
    <property type="entry name" value="HEME EXPORTER PROTEIN B"/>
    <property type="match status" value="1"/>
</dbReference>
<name>A0ABQ6DWC8_9GAMM</name>
<organism evidence="14 15">
    <name type="scientific">Psychromonas marina</name>
    <dbReference type="NCBI Taxonomy" id="88364"/>
    <lineage>
        <taxon>Bacteria</taxon>
        <taxon>Pseudomonadati</taxon>
        <taxon>Pseudomonadota</taxon>
        <taxon>Gammaproteobacteria</taxon>
        <taxon>Alteromonadales</taxon>
        <taxon>Psychromonadaceae</taxon>
        <taxon>Psychromonas</taxon>
    </lineage>
</organism>
<evidence type="ECO:0000256" key="3">
    <source>
        <dbReference type="ARBA" id="ARBA00010544"/>
    </source>
</evidence>
<comment type="caution">
    <text evidence="14">The sequence shown here is derived from an EMBL/GenBank/DDBJ whole genome shotgun (WGS) entry which is preliminary data.</text>
</comment>
<keyword evidence="9 12" id="KW-0201">Cytochrome c-type biogenesis</keyword>
<dbReference type="Proteomes" id="UP001157353">
    <property type="component" value="Unassembled WGS sequence"/>
</dbReference>
<keyword evidence="11 12" id="KW-0472">Membrane</keyword>
<keyword evidence="8 13" id="KW-0812">Transmembrane</keyword>
<feature type="transmembrane region" description="Helical" evidence="13">
    <location>
        <begin position="161"/>
        <end position="182"/>
    </location>
</feature>
<keyword evidence="5 12" id="KW-0813">Transport</keyword>
<dbReference type="PIRSF" id="PIRSF002764">
    <property type="entry name" value="CcmB"/>
    <property type="match status" value="1"/>
</dbReference>
<gene>
    <name evidence="14" type="primary">ccmB</name>
    <name evidence="14" type="ORF">GCM10007916_05030</name>
</gene>